<evidence type="ECO:0000313" key="3">
    <source>
        <dbReference type="EMBL" id="MCZ4329190.1"/>
    </source>
</evidence>
<dbReference type="PANTHER" id="PTHR43352">
    <property type="entry name" value="ACETYL-COA SYNTHETASE"/>
    <property type="match status" value="1"/>
</dbReference>
<dbReference type="RefSeq" id="WP_269357055.1">
    <property type="nucleotide sequence ID" value="NZ_JAPWHE010000002.1"/>
</dbReference>
<protein>
    <recommendedName>
        <fullName evidence="2">AMP-binding enzyme C-terminal domain-containing protein</fullName>
    </recommendedName>
</protein>
<name>A0ABT4M3W0_9BURK</name>
<evidence type="ECO:0000313" key="4">
    <source>
        <dbReference type="Proteomes" id="UP001068379"/>
    </source>
</evidence>
<dbReference type="InterPro" id="IPR025110">
    <property type="entry name" value="AMP-bd_C"/>
</dbReference>
<dbReference type="Gene3D" id="3.40.50.12780">
    <property type="entry name" value="N-terminal domain of ligase-like"/>
    <property type="match status" value="1"/>
</dbReference>
<reference evidence="3" key="1">
    <citation type="submission" date="2022-12" db="EMBL/GenBank/DDBJ databases">
        <title>Bacterial isolates from different developmental stages of Nematostella vectensis.</title>
        <authorList>
            <person name="Fraune S."/>
        </authorList>
    </citation>
    <scope>NUCLEOTIDE SEQUENCE</scope>
    <source>
        <strain evidence="3">G21619-S1</strain>
    </source>
</reference>
<organism evidence="3 4">
    <name type="scientific">Castellaniella denitrificans</name>
    <dbReference type="NCBI Taxonomy" id="56119"/>
    <lineage>
        <taxon>Bacteria</taxon>
        <taxon>Pseudomonadati</taxon>
        <taxon>Pseudomonadota</taxon>
        <taxon>Betaproteobacteria</taxon>
        <taxon>Burkholderiales</taxon>
        <taxon>Alcaligenaceae</taxon>
        <taxon>Castellaniella</taxon>
    </lineage>
</organism>
<dbReference type="InterPro" id="IPR045851">
    <property type="entry name" value="AMP-bd_C_sf"/>
</dbReference>
<evidence type="ECO:0000259" key="2">
    <source>
        <dbReference type="Pfam" id="PF13193"/>
    </source>
</evidence>
<evidence type="ECO:0000256" key="1">
    <source>
        <dbReference type="ARBA" id="ARBA00022598"/>
    </source>
</evidence>
<dbReference type="InterPro" id="IPR006162">
    <property type="entry name" value="Ppantetheine_attach_site"/>
</dbReference>
<keyword evidence="1" id="KW-0436">Ligase</keyword>
<dbReference type="SUPFAM" id="SSF56801">
    <property type="entry name" value="Acetyl-CoA synthetase-like"/>
    <property type="match status" value="1"/>
</dbReference>
<dbReference type="EMBL" id="JAPWHE010000002">
    <property type="protein sequence ID" value="MCZ4329190.1"/>
    <property type="molecule type" value="Genomic_DNA"/>
</dbReference>
<dbReference type="PROSITE" id="PS00012">
    <property type="entry name" value="PHOSPHOPANTETHEINE"/>
    <property type="match status" value="1"/>
</dbReference>
<dbReference type="PANTHER" id="PTHR43352:SF1">
    <property type="entry name" value="ANTHRANILATE--COA LIGASE"/>
    <property type="match status" value="1"/>
</dbReference>
<keyword evidence="4" id="KW-1185">Reference proteome</keyword>
<feature type="domain" description="AMP-binding enzyme C-terminal" evidence="2">
    <location>
        <begin position="310"/>
        <end position="386"/>
    </location>
</feature>
<accession>A0ABT4M3W0</accession>
<dbReference type="Gene3D" id="3.30.300.30">
    <property type="match status" value="1"/>
</dbReference>
<dbReference type="InterPro" id="IPR042099">
    <property type="entry name" value="ANL_N_sf"/>
</dbReference>
<gene>
    <name evidence="3" type="ORF">O4H32_04360</name>
</gene>
<dbReference type="Pfam" id="PF13193">
    <property type="entry name" value="AMP-binding_C"/>
    <property type="match status" value="1"/>
</dbReference>
<proteinExistence type="predicted"/>
<sequence length="394" mass="43893">MLHRLVCDLTHAELTALRRRPPAHALPWPENTHLAEDLGADSLELMALATRLSEMLHIHEAGIEDYLLARLRIDDWTSVALTSLRRYNTALTFRTSGSSGQTKPCTHDASWLWQESLALGELFPGRRRLLFAVPSHHIYGFLFTVLLPQVLDLPADRLIDLRRSSAAALPGQLRAGDLVVAHPDYWRTALTLVPAFPEDIVGVTSGAPCPDDIAAGLRAAGLSRLVQVFGSSETAGLGWRDDETAPYRCFPYWQGPDRDGSMLRHMMDGTTASFTVQDELVWKDSRHFLPQGRRDEVVQVGGRNVSPAHVAQVLRRHPRVQDASVRLMRPDEGLRLKAFVVPRQDVENTHALAEALAGWVRDHLTAAERPSTFTFGPQLPRQHNGKPADWIIEG</sequence>
<comment type="caution">
    <text evidence="3">The sequence shown here is derived from an EMBL/GenBank/DDBJ whole genome shotgun (WGS) entry which is preliminary data.</text>
</comment>
<dbReference type="Proteomes" id="UP001068379">
    <property type="component" value="Unassembled WGS sequence"/>
</dbReference>